<reference evidence="2 3" key="1">
    <citation type="submission" date="2020-08" db="EMBL/GenBank/DDBJ databases">
        <authorList>
            <person name="Newling K."/>
            <person name="Davey J."/>
            <person name="Forrester S."/>
        </authorList>
    </citation>
    <scope>NUCLEOTIDE SEQUENCE [LARGE SCALE GENOMIC DNA]</scope>
    <source>
        <strain evidence="3">Crithidia deanei Carvalho (ATCC PRA-265)</strain>
    </source>
</reference>
<protein>
    <submittedName>
        <fullName evidence="2">Uncharacterized protein</fullName>
    </submittedName>
</protein>
<feature type="compositionally biased region" description="Polar residues" evidence="1">
    <location>
        <begin position="392"/>
        <end position="404"/>
    </location>
</feature>
<dbReference type="AlphaFoldDB" id="A0A7G2C6T2"/>
<feature type="region of interest" description="Disordered" evidence="1">
    <location>
        <begin position="318"/>
        <end position="341"/>
    </location>
</feature>
<dbReference type="Proteomes" id="UP000515908">
    <property type="component" value="Chromosome 03"/>
</dbReference>
<name>A0A7G2C6T2_9TRYP</name>
<gene>
    <name evidence="2" type="ORF">ADEAN_000192000</name>
</gene>
<evidence type="ECO:0000313" key="2">
    <source>
        <dbReference type="EMBL" id="CAD2214473.1"/>
    </source>
</evidence>
<evidence type="ECO:0000256" key="1">
    <source>
        <dbReference type="SAM" id="MobiDB-lite"/>
    </source>
</evidence>
<feature type="region of interest" description="Disordered" evidence="1">
    <location>
        <begin position="92"/>
        <end position="124"/>
    </location>
</feature>
<organism evidence="2 3">
    <name type="scientific">Angomonas deanei</name>
    <dbReference type="NCBI Taxonomy" id="59799"/>
    <lineage>
        <taxon>Eukaryota</taxon>
        <taxon>Discoba</taxon>
        <taxon>Euglenozoa</taxon>
        <taxon>Kinetoplastea</taxon>
        <taxon>Metakinetoplastina</taxon>
        <taxon>Trypanosomatida</taxon>
        <taxon>Trypanosomatidae</taxon>
        <taxon>Strigomonadinae</taxon>
        <taxon>Angomonas</taxon>
    </lineage>
</organism>
<dbReference type="VEuPathDB" id="TriTrypDB:ADEAN_000192000"/>
<dbReference type="EMBL" id="LR877147">
    <property type="protein sequence ID" value="CAD2214473.1"/>
    <property type="molecule type" value="Genomic_DNA"/>
</dbReference>
<feature type="region of interest" description="Disordered" evidence="1">
    <location>
        <begin position="356"/>
        <end position="447"/>
    </location>
</feature>
<evidence type="ECO:0000313" key="3">
    <source>
        <dbReference type="Proteomes" id="UP000515908"/>
    </source>
</evidence>
<proteinExistence type="predicted"/>
<accession>A0A7G2C6T2</accession>
<keyword evidence="3" id="KW-1185">Reference proteome</keyword>
<feature type="compositionally biased region" description="Basic and acidic residues" evidence="1">
    <location>
        <begin position="410"/>
        <end position="428"/>
    </location>
</feature>
<sequence length="576" mass="63895">MRQVDGLLLSEEVEADVDNVQAQERKDLQLMNDMVREFVESLVGFRTDFLHALPKVDLFDPHGQLSYWRVFYSACNHVLLAAVEEEIMEALREQQGKEEGQGEEEVITGSEVKAPESDTVAPSSVVNSVHVDPSVEVTAPVEESAPPPATPSSASHITIELASISDEGVIPSTPKDSTVVSLDDDEFDAQSERSLLGLQREFGASSSVTSSRRSSVVTSALYGVITQELRQVVQPAQEREDCFAKTQQELRAAFETDALRRQRDLRLLSWKEERLHYRLKRAQAMQSCVDELRDLYYPAKDDATEEEDKSARCVVRPLSAPPSQVNPPQILYPDHTHPPRPTRATVAFAEVENQTILSGTDDAGQRDSGTSGAPRGLGIPPHDRGSTRHSRTTSWLNAGSSLPSSAAEGLRSRLENEKMQRSMLETHSRSILSGSTRRSDRDSKVSSLRSSFVNVKEDEDDGRCRRDAEGYKHPDDLYVVADINDEEFFEARVGTERTHIVRGQEMETALQSLAAHQAHSAQFSLGRPAYIQHCITVGREAVGPYESRESDLVGGLPVVFPFSPEMHCEWETDPAT</sequence>